<proteinExistence type="predicted"/>
<keyword evidence="2" id="KW-1185">Reference proteome</keyword>
<evidence type="ECO:0000313" key="2">
    <source>
        <dbReference type="Proteomes" id="UP000198757"/>
    </source>
</evidence>
<reference evidence="2" key="1">
    <citation type="submission" date="2016-10" db="EMBL/GenBank/DDBJ databases">
        <authorList>
            <person name="Varghese N."/>
            <person name="Submissions S."/>
        </authorList>
    </citation>
    <scope>NUCLEOTIDE SEQUENCE [LARGE SCALE GENOMIC DNA]</scope>
    <source>
        <strain evidence="2">DSM 25811 / CCM 8410 / LMG 26954 / E90</strain>
    </source>
</reference>
<organism evidence="1 2">
    <name type="scientific">Niabella drilacis (strain DSM 25811 / CCM 8410 / CCUG 62505 / LMG 26954 / E90)</name>
    <dbReference type="NCBI Taxonomy" id="1285928"/>
    <lineage>
        <taxon>Bacteria</taxon>
        <taxon>Pseudomonadati</taxon>
        <taxon>Bacteroidota</taxon>
        <taxon>Chitinophagia</taxon>
        <taxon>Chitinophagales</taxon>
        <taxon>Chitinophagaceae</taxon>
        <taxon>Niabella</taxon>
    </lineage>
</organism>
<dbReference type="Proteomes" id="UP000198757">
    <property type="component" value="Unassembled WGS sequence"/>
</dbReference>
<name>A0A1G6WG02_NIADE</name>
<evidence type="ECO:0000313" key="1">
    <source>
        <dbReference type="EMBL" id="SDD64694.1"/>
    </source>
</evidence>
<gene>
    <name evidence="1" type="ORF">SAMN04487894_111115</name>
</gene>
<protein>
    <submittedName>
        <fullName evidence="1">Uncharacterized protein</fullName>
    </submittedName>
</protein>
<dbReference type="AlphaFoldDB" id="A0A1G6WG02"/>
<dbReference type="EMBL" id="FMZO01000011">
    <property type="protein sequence ID" value="SDD64694.1"/>
    <property type="molecule type" value="Genomic_DNA"/>
</dbReference>
<accession>A0A1G6WG02</accession>
<sequence>MFSIKIKFIEVLAFFFKQFLYTYNQLFMAEIVARSSQSIL</sequence>